<reference evidence="1" key="1">
    <citation type="submission" date="2019-12" db="EMBL/GenBank/DDBJ databases">
        <title>Genome sequencing and annotation of Brassica cretica.</title>
        <authorList>
            <person name="Studholme D.J."/>
            <person name="Sarris P."/>
        </authorList>
    </citation>
    <scope>NUCLEOTIDE SEQUENCE</scope>
    <source>
        <strain evidence="1">PFS-109/04</strain>
        <tissue evidence="1">Leaf</tissue>
    </source>
</reference>
<sequence>MNNVMKKLDHLLSIEKNDRFALEFQGESSKVEDVLYEAVGTSATKPDVKVYAGNTSNGKTAVKTATDVKTASTANTTTYIAMGKVYDTKNASQRKFWHVFHQCGVVGHIRPRYLKSLRTKNQMEQAYAMKCHGICVLGDLTTMEMVEWDFILTLEDIDLHISF</sequence>
<dbReference type="Proteomes" id="UP000712600">
    <property type="component" value="Unassembled WGS sequence"/>
</dbReference>
<proteinExistence type="predicted"/>
<organism evidence="1 2">
    <name type="scientific">Brassica cretica</name>
    <name type="common">Mustard</name>
    <dbReference type="NCBI Taxonomy" id="69181"/>
    <lineage>
        <taxon>Eukaryota</taxon>
        <taxon>Viridiplantae</taxon>
        <taxon>Streptophyta</taxon>
        <taxon>Embryophyta</taxon>
        <taxon>Tracheophyta</taxon>
        <taxon>Spermatophyta</taxon>
        <taxon>Magnoliopsida</taxon>
        <taxon>eudicotyledons</taxon>
        <taxon>Gunneridae</taxon>
        <taxon>Pentapetalae</taxon>
        <taxon>rosids</taxon>
        <taxon>malvids</taxon>
        <taxon>Brassicales</taxon>
        <taxon>Brassicaceae</taxon>
        <taxon>Brassiceae</taxon>
        <taxon>Brassica</taxon>
    </lineage>
</organism>
<gene>
    <name evidence="1" type="ORF">F2Q69_00048534</name>
</gene>
<name>A0A8S9Q1C0_BRACR</name>
<evidence type="ECO:0000313" key="1">
    <source>
        <dbReference type="EMBL" id="KAF3524442.1"/>
    </source>
</evidence>
<comment type="caution">
    <text evidence="1">The sequence shown here is derived from an EMBL/GenBank/DDBJ whole genome shotgun (WGS) entry which is preliminary data.</text>
</comment>
<dbReference type="EMBL" id="QGKX02001347">
    <property type="protein sequence ID" value="KAF3524442.1"/>
    <property type="molecule type" value="Genomic_DNA"/>
</dbReference>
<dbReference type="AlphaFoldDB" id="A0A8S9Q1C0"/>
<accession>A0A8S9Q1C0</accession>
<evidence type="ECO:0000313" key="2">
    <source>
        <dbReference type="Proteomes" id="UP000712600"/>
    </source>
</evidence>
<protein>
    <submittedName>
        <fullName evidence="1">Uncharacterized protein</fullName>
    </submittedName>
</protein>